<dbReference type="AlphaFoldDB" id="A0A2V5LFS3"/>
<dbReference type="EMBL" id="QJVD01000001">
    <property type="protein sequence ID" value="PYI69654.1"/>
    <property type="molecule type" value="Genomic_DNA"/>
</dbReference>
<reference evidence="1 2" key="1">
    <citation type="submission" date="2018-05" db="EMBL/GenBank/DDBJ databases">
        <title>Genetic diversity of glacier-inhabiting Cryobacterium bacteria in China and description of Cryobacterium mengkeensis sp. nov. and Arthrobacter glacialis sp. nov.</title>
        <authorList>
            <person name="Liu Q."/>
            <person name="Xin Y.-H."/>
        </authorList>
    </citation>
    <scope>NUCLEOTIDE SEQUENCE [LARGE SCALE GENOMIC DNA]</scope>
    <source>
        <strain evidence="1 2">LI2</strain>
    </source>
</reference>
<keyword evidence="2" id="KW-1185">Reference proteome</keyword>
<protein>
    <submittedName>
        <fullName evidence="1">Uncharacterized protein</fullName>
    </submittedName>
</protein>
<proteinExistence type="predicted"/>
<accession>A0A2V5LFS3</accession>
<name>A0A2V5LFS3_9MICC</name>
<dbReference type="Proteomes" id="UP000247832">
    <property type="component" value="Unassembled WGS sequence"/>
</dbReference>
<evidence type="ECO:0000313" key="1">
    <source>
        <dbReference type="EMBL" id="PYI69654.1"/>
    </source>
</evidence>
<comment type="caution">
    <text evidence="1">The sequence shown here is derived from an EMBL/GenBank/DDBJ whole genome shotgun (WGS) entry which is preliminary data.</text>
</comment>
<gene>
    <name evidence="1" type="ORF">CVV68_00655</name>
</gene>
<sequence length="70" mass="7949">MVTRREITKKFVAEYSRASKKDKGRILGELCETGEVHQDRSGNRYLYGILGVTDLSITGHPKNSFLGTRY</sequence>
<organism evidence="1 2">
    <name type="scientific">Arthrobacter livingstonensis</name>
    <dbReference type="NCBI Taxonomy" id="670078"/>
    <lineage>
        <taxon>Bacteria</taxon>
        <taxon>Bacillati</taxon>
        <taxon>Actinomycetota</taxon>
        <taxon>Actinomycetes</taxon>
        <taxon>Micrococcales</taxon>
        <taxon>Micrococcaceae</taxon>
        <taxon>Arthrobacter</taxon>
    </lineage>
</organism>
<evidence type="ECO:0000313" key="2">
    <source>
        <dbReference type="Proteomes" id="UP000247832"/>
    </source>
</evidence>